<name>A0A9W6RU98_9ACTN</name>
<evidence type="ECO:0000313" key="1">
    <source>
        <dbReference type="EMBL" id="GLY80237.1"/>
    </source>
</evidence>
<sequence>MLVVATAGGAAVAGLTRSLPTTIGVAVVAAVTAVTGVMSRRGTEALDEGHRRVLDARDKLLRDRHGRPPRVKDVTDLVALGVHRAAATPHGPVLPAFVPRDRSAEVEAALGTHPFVVIVGESTAGKSRLALEAVRARLPEHRFLLPDPDDHTSILAARRAAAGLGPCVVWLDDLERYLGAGGLTSHVLRQIGVDNPEAVVVATIRTKARERYAGPDDATGPEDRRPDRGVFDLAEEIRIDRRWSPAEIERARSSADPRIVVALAQADRFGIAEHLAAGPRLLARATNAWDPEGGHTRGAALVAAAIDARRAGWHGPLPEALLERLHEHHLAARGGALLRPEPWEAALTWATTPVFAVSSLLVPDEADPRSHRVFDYLVDAAEAGADPLPDTVWTLLLDEADAATSLDIGWEAGLRQREDIAYQAFRTALDGGVLVAAVALAYVVARTGVRRETRQAADLLRATIAAAPDDVDPAELLELKSALSWWTGASGDAEEALGTAREIWHEARRAYGDDHEASLEAGLSVARWTGHTGDGAEAFAIASRILDQAVRRLGPAHTTTLNGRFEQAVWAGHDGDADRRLRLWRELDSDVTGLLGEYDPLTNDVRWNLAGATIRSGDADAGIRLLESVVAGRKVIYGSEHPQTLAGRLQLAGETGVAGRPAEALAEAEHLVREGTWVLGDDHEITLYARYQVALWIARTGDPGRAESLFAGLLTDMIHHLGPDHPATGDLREQLRRSPDFTVDYPLPASW</sequence>
<comment type="caution">
    <text evidence="1">The sequence shown here is derived from an EMBL/GenBank/DDBJ whole genome shotgun (WGS) entry which is preliminary data.</text>
</comment>
<protein>
    <recommendedName>
        <fullName evidence="3">Tetratricopeptide repeat protein</fullName>
    </recommendedName>
</protein>
<evidence type="ECO:0000313" key="2">
    <source>
        <dbReference type="Proteomes" id="UP001165135"/>
    </source>
</evidence>
<gene>
    <name evidence="1" type="ORF">Airi01_085040</name>
</gene>
<dbReference type="InterPro" id="IPR011990">
    <property type="entry name" value="TPR-like_helical_dom_sf"/>
</dbReference>
<dbReference type="EMBL" id="BSTJ01000013">
    <property type="protein sequence ID" value="GLY80237.1"/>
    <property type="molecule type" value="Genomic_DNA"/>
</dbReference>
<accession>A0A9W6RU98</accession>
<organism evidence="1 2">
    <name type="scientific">Actinoallomurus iriomotensis</name>
    <dbReference type="NCBI Taxonomy" id="478107"/>
    <lineage>
        <taxon>Bacteria</taxon>
        <taxon>Bacillati</taxon>
        <taxon>Actinomycetota</taxon>
        <taxon>Actinomycetes</taxon>
        <taxon>Streptosporangiales</taxon>
        <taxon>Thermomonosporaceae</taxon>
        <taxon>Actinoallomurus</taxon>
    </lineage>
</organism>
<dbReference type="PANTHER" id="PTHR46082">
    <property type="entry name" value="ATP/GTP-BINDING PROTEIN-RELATED"/>
    <property type="match status" value="1"/>
</dbReference>
<dbReference type="Proteomes" id="UP001165135">
    <property type="component" value="Unassembled WGS sequence"/>
</dbReference>
<reference evidence="1" key="1">
    <citation type="submission" date="2023-03" db="EMBL/GenBank/DDBJ databases">
        <title>Actinoallomurus iriomotensis NBRC 103681.</title>
        <authorList>
            <person name="Ichikawa N."/>
            <person name="Sato H."/>
            <person name="Tonouchi N."/>
        </authorList>
    </citation>
    <scope>NUCLEOTIDE SEQUENCE</scope>
    <source>
        <strain evidence="1">NBRC 103681</strain>
    </source>
</reference>
<dbReference type="AlphaFoldDB" id="A0A9W6RU98"/>
<dbReference type="SUPFAM" id="SSF48452">
    <property type="entry name" value="TPR-like"/>
    <property type="match status" value="1"/>
</dbReference>
<dbReference type="InterPro" id="IPR053137">
    <property type="entry name" value="NLR-like"/>
</dbReference>
<dbReference type="PANTHER" id="PTHR46082:SF6">
    <property type="entry name" value="AAA+ ATPASE DOMAIN-CONTAINING PROTEIN-RELATED"/>
    <property type="match status" value="1"/>
</dbReference>
<proteinExistence type="predicted"/>
<dbReference type="RefSeq" id="WP_285632887.1">
    <property type="nucleotide sequence ID" value="NZ_BSTJ01000013.1"/>
</dbReference>
<evidence type="ECO:0008006" key="3">
    <source>
        <dbReference type="Google" id="ProtNLM"/>
    </source>
</evidence>
<dbReference type="Gene3D" id="1.25.40.10">
    <property type="entry name" value="Tetratricopeptide repeat domain"/>
    <property type="match status" value="1"/>
</dbReference>